<sequence>MKNVTIKAVLFDFDSTLTLPGAIDFFKIKQAVQCPADMPVLEYINNIDDPIKKADCFKILDKLEKEAAERSKPNHGAEELIYFLKHEKGLKTGIITRNSLGSVKTALENFNTIKESDFDLIITRDDPIEPKPSPEGVLLAALKMNLAVEEILVAGDFIFDILAGKNAGASTVYLTNNDFDDNSGLSKKFSSQAVEQSDYTASTLKDIKDIVRLHLPLLGGKFPNDLLERFLKGFDFNDPFVIIHPGIGEDTAAINVDNEEVLILKSDPITFATDSIGHYAVLINANDIATSGAVPRWFLSTLIFPCKTVPAEIFNTLEDLKNVCRKWNITLCGGHTEISDAVNRPVISGMLAGTVSKSGLIDKKSVKTGDRVLLTKGLAVEGSTIIAREFESRLLALGMQKKDIDTCRHFLSQLSIIEEAKIASEFKGITAMHDVTEGGLATALEELSIAAGYKIKVQMENIPIFPQTMTICELLNINPLGLIGSGSLIICCCENICKELIARIFKAGIKVTYIGEVTGPGQGIDAFYEGEPVEWPKFESDEITKLFE</sequence>
<dbReference type="InterPro" id="IPR006439">
    <property type="entry name" value="HAD-SF_hydro_IA"/>
</dbReference>
<proteinExistence type="inferred from homology"/>
<dbReference type="InterPro" id="IPR036676">
    <property type="entry name" value="PurM-like_C_sf"/>
</dbReference>
<feature type="domain" description="PurM-like C-terminal" evidence="3">
    <location>
        <begin position="367"/>
        <end position="521"/>
    </location>
</feature>
<dbReference type="SUPFAM" id="SSF56042">
    <property type="entry name" value="PurM C-terminal domain-like"/>
    <property type="match status" value="1"/>
</dbReference>
<dbReference type="PANTHER" id="PTHR30303">
    <property type="entry name" value="HYDROGENASE ISOENZYMES FORMATION PROTEIN HYPE"/>
    <property type="match status" value="1"/>
</dbReference>
<keyword evidence="5" id="KW-1185">Reference proteome</keyword>
<name>A0A975GEP7_9BACT</name>
<dbReference type="SUPFAM" id="SSF56784">
    <property type="entry name" value="HAD-like"/>
    <property type="match status" value="1"/>
</dbReference>
<evidence type="ECO:0000259" key="2">
    <source>
        <dbReference type="Pfam" id="PF00586"/>
    </source>
</evidence>
<dbReference type="GO" id="GO:0051604">
    <property type="term" value="P:protein maturation"/>
    <property type="evidence" value="ECO:0007669"/>
    <property type="project" value="TreeGrafter"/>
</dbReference>
<keyword evidence="4" id="KW-0378">Hydrolase</keyword>
<dbReference type="Gene3D" id="1.10.260.80">
    <property type="match status" value="1"/>
</dbReference>
<dbReference type="InterPro" id="IPR041492">
    <property type="entry name" value="HAD_2"/>
</dbReference>
<evidence type="ECO:0000256" key="1">
    <source>
        <dbReference type="ARBA" id="ARBA00006243"/>
    </source>
</evidence>
<dbReference type="InterPro" id="IPR036412">
    <property type="entry name" value="HAD-like_sf"/>
</dbReference>
<dbReference type="Pfam" id="PF02769">
    <property type="entry name" value="AIRS_C"/>
    <property type="match status" value="1"/>
</dbReference>
<dbReference type="InterPro" id="IPR016188">
    <property type="entry name" value="PurM-like_N"/>
</dbReference>
<organism evidence="4 5">
    <name type="scientific">Desulfonema limicola</name>
    <dbReference type="NCBI Taxonomy" id="45656"/>
    <lineage>
        <taxon>Bacteria</taxon>
        <taxon>Pseudomonadati</taxon>
        <taxon>Thermodesulfobacteriota</taxon>
        <taxon>Desulfobacteria</taxon>
        <taxon>Desulfobacterales</taxon>
        <taxon>Desulfococcaceae</taxon>
        <taxon>Desulfonema</taxon>
    </lineage>
</organism>
<dbReference type="AlphaFoldDB" id="A0A975GEP7"/>
<dbReference type="PANTHER" id="PTHR30303:SF4">
    <property type="entry name" value="HYDROGENASE EXPRESSION_FORMATION PROTEIN HYPE"/>
    <property type="match status" value="1"/>
</dbReference>
<dbReference type="InterPro" id="IPR036921">
    <property type="entry name" value="PurM-like_N_sf"/>
</dbReference>
<dbReference type="SUPFAM" id="SSF55326">
    <property type="entry name" value="PurM N-terminal domain-like"/>
    <property type="match status" value="1"/>
</dbReference>
<dbReference type="Gene3D" id="3.40.50.1000">
    <property type="entry name" value="HAD superfamily/HAD-like"/>
    <property type="match status" value="1"/>
</dbReference>
<dbReference type="Pfam" id="PF00586">
    <property type="entry name" value="AIRS"/>
    <property type="match status" value="1"/>
</dbReference>
<dbReference type="EMBL" id="CP061799">
    <property type="protein sequence ID" value="QTA78344.1"/>
    <property type="molecule type" value="Genomic_DNA"/>
</dbReference>
<dbReference type="InterPro" id="IPR010918">
    <property type="entry name" value="PurM-like_C_dom"/>
</dbReference>
<dbReference type="Gene3D" id="3.30.1330.10">
    <property type="entry name" value="PurM-like, N-terminal domain"/>
    <property type="match status" value="1"/>
</dbReference>
<dbReference type="NCBIfam" id="TIGR01549">
    <property type="entry name" value="HAD-SF-IA-v1"/>
    <property type="match status" value="1"/>
</dbReference>
<dbReference type="Pfam" id="PF13419">
    <property type="entry name" value="HAD_2"/>
    <property type="match status" value="1"/>
</dbReference>
<accession>A0A975GEP7</accession>
<dbReference type="KEGG" id="dli:dnl_05650"/>
<evidence type="ECO:0000313" key="4">
    <source>
        <dbReference type="EMBL" id="QTA78344.1"/>
    </source>
</evidence>
<feature type="domain" description="PurM-like N-terminal" evidence="2">
    <location>
        <begin position="248"/>
        <end position="355"/>
    </location>
</feature>
<evidence type="ECO:0000259" key="3">
    <source>
        <dbReference type="Pfam" id="PF02769"/>
    </source>
</evidence>
<dbReference type="Gene3D" id="3.90.650.10">
    <property type="entry name" value="PurM-like C-terminal domain"/>
    <property type="match status" value="1"/>
</dbReference>
<dbReference type="InterPro" id="IPR011854">
    <property type="entry name" value="HypE"/>
</dbReference>
<gene>
    <name evidence="4" type="ORF">dnl_05650</name>
</gene>
<dbReference type="GO" id="GO:0016787">
    <property type="term" value="F:hydrolase activity"/>
    <property type="evidence" value="ECO:0007669"/>
    <property type="project" value="UniProtKB-KW"/>
</dbReference>
<dbReference type="SFLD" id="SFLDG01129">
    <property type="entry name" value="C1.5:_HAD__Beta-PGM__Phosphata"/>
    <property type="match status" value="1"/>
</dbReference>
<dbReference type="SFLD" id="SFLDS00003">
    <property type="entry name" value="Haloacid_Dehalogenase"/>
    <property type="match status" value="1"/>
</dbReference>
<protein>
    <submittedName>
        <fullName evidence="4">HAD superfamily hydrolase, related to HypE</fullName>
    </submittedName>
</protein>
<dbReference type="InterPro" id="IPR023214">
    <property type="entry name" value="HAD_sf"/>
</dbReference>
<dbReference type="RefSeq" id="WP_207690218.1">
    <property type="nucleotide sequence ID" value="NZ_CP061799.1"/>
</dbReference>
<evidence type="ECO:0000313" key="5">
    <source>
        <dbReference type="Proteomes" id="UP000663720"/>
    </source>
</evidence>
<reference evidence="4" key="1">
    <citation type="journal article" date="2021" name="Microb. Physiol.">
        <title>Proteogenomic Insights into the Physiology of Marine, Sulfate-Reducing, Filamentous Desulfonema limicola and Desulfonema magnum.</title>
        <authorList>
            <person name="Schnaars V."/>
            <person name="Wohlbrand L."/>
            <person name="Scheve S."/>
            <person name="Hinrichs C."/>
            <person name="Reinhardt R."/>
            <person name="Rabus R."/>
        </authorList>
    </citation>
    <scope>NUCLEOTIDE SEQUENCE</scope>
    <source>
        <strain evidence="4">5ac10</strain>
    </source>
</reference>
<comment type="similarity">
    <text evidence="1">Belongs to the HypE family.</text>
</comment>
<dbReference type="Proteomes" id="UP000663720">
    <property type="component" value="Chromosome"/>
</dbReference>